<evidence type="ECO:0000256" key="9">
    <source>
        <dbReference type="ARBA" id="ARBA00023136"/>
    </source>
</evidence>
<evidence type="ECO:0000256" key="12">
    <source>
        <dbReference type="ARBA" id="ARBA00073645"/>
    </source>
</evidence>
<evidence type="ECO:0000313" key="16">
    <source>
        <dbReference type="Proteomes" id="UP000267418"/>
    </source>
</evidence>
<dbReference type="NCBIfam" id="TIGR01726">
    <property type="entry name" value="HEQRo_perm_3TM"/>
    <property type="match status" value="1"/>
</dbReference>
<dbReference type="PANTHER" id="PTHR30614">
    <property type="entry name" value="MEMBRANE COMPONENT OF AMINO ACID ABC TRANSPORTER"/>
    <property type="match status" value="1"/>
</dbReference>
<reference evidence="15 16" key="1">
    <citation type="submission" date="2018-12" db="EMBL/GenBank/DDBJ databases">
        <title>The genome of Variovorax gossypii DSM 100435.</title>
        <authorList>
            <person name="Gao J."/>
            <person name="Sun J."/>
        </authorList>
    </citation>
    <scope>NUCLEOTIDE SEQUENCE [LARGE SCALE GENOMIC DNA]</scope>
    <source>
        <strain evidence="15 16">DSM 100435</strain>
    </source>
</reference>
<keyword evidence="16" id="KW-1185">Reference proteome</keyword>
<dbReference type="InterPro" id="IPR043429">
    <property type="entry name" value="ArtM/GltK/GlnP/TcyL/YhdX-like"/>
</dbReference>
<dbReference type="Pfam" id="PF00528">
    <property type="entry name" value="BPD_transp_1"/>
    <property type="match status" value="1"/>
</dbReference>
<dbReference type="EMBL" id="RXOE01000012">
    <property type="protein sequence ID" value="RTQ30708.1"/>
    <property type="molecule type" value="Genomic_DNA"/>
</dbReference>
<dbReference type="OrthoDB" id="9771188at2"/>
<dbReference type="AlphaFoldDB" id="A0A3S0Q6C8"/>
<evidence type="ECO:0000256" key="1">
    <source>
        <dbReference type="ARBA" id="ARBA00003159"/>
    </source>
</evidence>
<feature type="domain" description="ABC transmembrane type-1" evidence="14">
    <location>
        <begin position="66"/>
        <end position="255"/>
    </location>
</feature>
<dbReference type="GO" id="GO:0043190">
    <property type="term" value="C:ATP-binding cassette (ABC) transporter complex"/>
    <property type="evidence" value="ECO:0007669"/>
    <property type="project" value="InterPro"/>
</dbReference>
<name>A0A3S0Q6C8_9BURK</name>
<organism evidence="15 16">
    <name type="scientific">Variovorax gossypii</name>
    <dbReference type="NCBI Taxonomy" id="1679495"/>
    <lineage>
        <taxon>Bacteria</taxon>
        <taxon>Pseudomonadati</taxon>
        <taxon>Pseudomonadota</taxon>
        <taxon>Betaproteobacteria</taxon>
        <taxon>Burkholderiales</taxon>
        <taxon>Comamonadaceae</taxon>
        <taxon>Variovorax</taxon>
    </lineage>
</organism>
<evidence type="ECO:0000256" key="2">
    <source>
        <dbReference type="ARBA" id="ARBA00004429"/>
    </source>
</evidence>
<dbReference type="FunFam" id="1.10.3720.10:FF:000006">
    <property type="entry name" value="Glutamate/aspartate ABC transporter, permease protein GltK"/>
    <property type="match status" value="1"/>
</dbReference>
<evidence type="ECO:0000256" key="4">
    <source>
        <dbReference type="ARBA" id="ARBA00022448"/>
    </source>
</evidence>
<proteinExistence type="inferred from homology"/>
<dbReference type="SUPFAM" id="SSF161098">
    <property type="entry name" value="MetI-like"/>
    <property type="match status" value="1"/>
</dbReference>
<keyword evidence="7" id="KW-0029">Amino-acid transport</keyword>
<evidence type="ECO:0000256" key="3">
    <source>
        <dbReference type="ARBA" id="ARBA00010072"/>
    </source>
</evidence>
<dbReference type="CDD" id="cd06261">
    <property type="entry name" value="TM_PBP2"/>
    <property type="match status" value="1"/>
</dbReference>
<protein>
    <recommendedName>
        <fullName evidence="12">Glutamate/aspartate import permease protein GltK</fullName>
    </recommendedName>
</protein>
<dbReference type="InterPro" id="IPR000515">
    <property type="entry name" value="MetI-like"/>
</dbReference>
<evidence type="ECO:0000259" key="14">
    <source>
        <dbReference type="PROSITE" id="PS50928"/>
    </source>
</evidence>
<comment type="subunit">
    <text evidence="11">The complex is composed of two ATP-binding proteins (GltL), two transmembrane proteins (GltJ and GltK) and a solute-binding protein (GltI).</text>
</comment>
<comment type="subcellular location">
    <subcellularLocation>
        <location evidence="2">Cell inner membrane</location>
        <topology evidence="2">Multi-pass membrane protein</topology>
    </subcellularLocation>
    <subcellularLocation>
        <location evidence="13">Cell membrane</location>
        <topology evidence="13">Multi-pass membrane protein</topology>
    </subcellularLocation>
</comment>
<keyword evidence="6 13" id="KW-0812">Transmembrane</keyword>
<comment type="function">
    <text evidence="10">Part of the ABC transporter complex GltIJKL involved in glutamate and aspartate uptake. Probably responsible for the translocation of the substrate across the membrane.</text>
</comment>
<accession>A0A3S0Q6C8</accession>
<evidence type="ECO:0000313" key="15">
    <source>
        <dbReference type="EMBL" id="RTQ30708.1"/>
    </source>
</evidence>
<evidence type="ECO:0000256" key="5">
    <source>
        <dbReference type="ARBA" id="ARBA00022475"/>
    </source>
</evidence>
<dbReference type="InterPro" id="IPR010065">
    <property type="entry name" value="AA_ABC_transptr_permease_3TM"/>
</dbReference>
<keyword evidence="9 13" id="KW-0472">Membrane</keyword>
<dbReference type="Proteomes" id="UP000267418">
    <property type="component" value="Unassembled WGS sequence"/>
</dbReference>
<dbReference type="GO" id="GO:0006865">
    <property type="term" value="P:amino acid transport"/>
    <property type="evidence" value="ECO:0007669"/>
    <property type="project" value="UniProtKB-KW"/>
</dbReference>
<sequence>MDGVESSSEPKSRSALGTALLIILALAGAWAALRHFSGGVLGAGAGGYDWDFGVLWKYRSLLMSGLLYTLLFTVICVVLGLLVGLVTGLGRLSSNPVITAPLRAYIEVFRCTPVLVQLVWFYYALPVLTGIEMSAVVAATLCLSLYGGAFYSEIVRGGIISIDAGQTEAAKALGMTRLQLLRRVILPQAFKKMVPPLMNQSIMQLKNTSLLSVLAVPDLLYQGQVIAHDTYRPLELYTFIAIAYFAVLLPITIWAKRMEFGSGPKEV</sequence>
<evidence type="ECO:0000256" key="7">
    <source>
        <dbReference type="ARBA" id="ARBA00022970"/>
    </source>
</evidence>
<dbReference type="PANTHER" id="PTHR30614:SF20">
    <property type="entry name" value="GLUTAMINE TRANSPORT SYSTEM PERMEASE PROTEIN GLNP"/>
    <property type="match status" value="1"/>
</dbReference>
<dbReference type="GO" id="GO:0022857">
    <property type="term" value="F:transmembrane transporter activity"/>
    <property type="evidence" value="ECO:0007669"/>
    <property type="project" value="InterPro"/>
</dbReference>
<keyword evidence="4 13" id="KW-0813">Transport</keyword>
<evidence type="ECO:0000256" key="10">
    <source>
        <dbReference type="ARBA" id="ARBA00060298"/>
    </source>
</evidence>
<feature type="transmembrane region" description="Helical" evidence="13">
    <location>
        <begin position="131"/>
        <end position="151"/>
    </location>
</feature>
<evidence type="ECO:0000256" key="8">
    <source>
        <dbReference type="ARBA" id="ARBA00022989"/>
    </source>
</evidence>
<comment type="similarity">
    <text evidence="3">Belongs to the binding-protein-dependent transport system permease family. HisMQ subfamily.</text>
</comment>
<feature type="transmembrane region" description="Helical" evidence="13">
    <location>
        <begin position="236"/>
        <end position="255"/>
    </location>
</feature>
<dbReference type="InterPro" id="IPR035906">
    <property type="entry name" value="MetI-like_sf"/>
</dbReference>
<gene>
    <name evidence="15" type="ORF">EJP69_28960</name>
</gene>
<keyword evidence="8 13" id="KW-1133">Transmembrane helix</keyword>
<evidence type="ECO:0000256" key="11">
    <source>
        <dbReference type="ARBA" id="ARBA00062718"/>
    </source>
</evidence>
<feature type="transmembrane region" description="Helical" evidence="13">
    <location>
        <begin position="66"/>
        <end position="92"/>
    </location>
</feature>
<keyword evidence="5" id="KW-1003">Cell membrane</keyword>
<comment type="function">
    <text evidence="1">Part of the binding-protein-dependent transport system for glutamine; probably responsible for the translocation of the substrate across the membrane.</text>
</comment>
<evidence type="ECO:0000256" key="6">
    <source>
        <dbReference type="ARBA" id="ARBA00022692"/>
    </source>
</evidence>
<dbReference type="PROSITE" id="PS50928">
    <property type="entry name" value="ABC_TM1"/>
    <property type="match status" value="1"/>
</dbReference>
<evidence type="ECO:0000256" key="13">
    <source>
        <dbReference type="RuleBase" id="RU363032"/>
    </source>
</evidence>
<comment type="caution">
    <text evidence="15">The sequence shown here is derived from an EMBL/GenBank/DDBJ whole genome shotgun (WGS) entry which is preliminary data.</text>
</comment>
<dbReference type="Gene3D" id="1.10.3720.10">
    <property type="entry name" value="MetI-like"/>
    <property type="match status" value="1"/>
</dbReference>